<feature type="transmembrane region" description="Helical" evidence="11">
    <location>
        <begin position="54"/>
        <end position="79"/>
    </location>
</feature>
<evidence type="ECO:0000256" key="8">
    <source>
        <dbReference type="ARBA" id="ARBA00023136"/>
    </source>
</evidence>
<dbReference type="SUPFAM" id="SSF81321">
    <property type="entry name" value="Family A G protein-coupled receptor-like"/>
    <property type="match status" value="1"/>
</dbReference>
<comment type="similarity">
    <text evidence="2">Belongs to the G-protein coupled receptor 1 family.</text>
</comment>
<name>A0AAV3A6U4_PYXAD</name>
<feature type="domain" description="G-protein coupled receptors family 1 profile" evidence="12">
    <location>
        <begin position="34"/>
        <end position="284"/>
    </location>
</feature>
<dbReference type="InterPro" id="IPR017452">
    <property type="entry name" value="GPCR_Rhodpsn_7TM"/>
</dbReference>
<dbReference type="CDD" id="cd13954">
    <property type="entry name" value="7tmA_OR"/>
    <property type="match status" value="1"/>
</dbReference>
<evidence type="ECO:0000256" key="7">
    <source>
        <dbReference type="ARBA" id="ARBA00023040"/>
    </source>
</evidence>
<keyword evidence="4 11" id="KW-0812">Transmembrane</keyword>
<dbReference type="InterPro" id="IPR000276">
    <property type="entry name" value="GPCR_Rhodpsn"/>
</dbReference>
<evidence type="ECO:0000256" key="4">
    <source>
        <dbReference type="ARBA" id="ARBA00022692"/>
    </source>
</evidence>
<evidence type="ECO:0000256" key="9">
    <source>
        <dbReference type="ARBA" id="ARBA00023170"/>
    </source>
</evidence>
<keyword evidence="9" id="KW-0675">Receptor</keyword>
<evidence type="ECO:0000256" key="3">
    <source>
        <dbReference type="ARBA" id="ARBA00022475"/>
    </source>
</evidence>
<keyword evidence="5" id="KW-0552">Olfaction</keyword>
<feature type="transmembrane region" description="Helical" evidence="11">
    <location>
        <begin position="20"/>
        <end position="42"/>
    </location>
</feature>
<dbReference type="Proteomes" id="UP001181693">
    <property type="component" value="Unassembled WGS sequence"/>
</dbReference>
<dbReference type="PRINTS" id="PR00245">
    <property type="entry name" value="OLFACTORYR"/>
</dbReference>
<dbReference type="Pfam" id="PF13853">
    <property type="entry name" value="7tm_4"/>
    <property type="match status" value="1"/>
</dbReference>
<keyword evidence="6 11" id="KW-1133">Transmembrane helix</keyword>
<dbReference type="FunFam" id="1.20.1070.10:FF:000268">
    <property type="entry name" value="Putative olfactory receptor 2I1"/>
    <property type="match status" value="1"/>
</dbReference>
<feature type="transmembrane region" description="Helical" evidence="11">
    <location>
        <begin position="267"/>
        <end position="286"/>
    </location>
</feature>
<keyword evidence="5" id="KW-0716">Sensory transduction</keyword>
<keyword evidence="7" id="KW-0297">G-protein coupled receptor</keyword>
<gene>
    <name evidence="13" type="ORF">GDO54_017498</name>
</gene>
<dbReference type="InterPro" id="IPR000725">
    <property type="entry name" value="Olfact_rcpt"/>
</dbReference>
<feature type="transmembrane region" description="Helical" evidence="11">
    <location>
        <begin position="192"/>
        <end position="220"/>
    </location>
</feature>
<dbReference type="GO" id="GO:0004930">
    <property type="term" value="F:G protein-coupled receptor activity"/>
    <property type="evidence" value="ECO:0007669"/>
    <property type="project" value="UniProtKB-KW"/>
</dbReference>
<dbReference type="PRINTS" id="PR00237">
    <property type="entry name" value="GPCRRHODOPSN"/>
</dbReference>
<dbReference type="PROSITE" id="PS50262">
    <property type="entry name" value="G_PROTEIN_RECEP_F1_2"/>
    <property type="match status" value="1"/>
</dbReference>
<evidence type="ECO:0000256" key="1">
    <source>
        <dbReference type="ARBA" id="ARBA00004651"/>
    </source>
</evidence>
<comment type="subcellular location">
    <subcellularLocation>
        <location evidence="1">Cell membrane</location>
        <topology evidence="1">Multi-pass membrane protein</topology>
    </subcellularLocation>
</comment>
<comment type="caution">
    <text evidence="13">The sequence shown here is derived from an EMBL/GenBank/DDBJ whole genome shotgun (WGS) entry which is preliminary data.</text>
</comment>
<feature type="transmembrane region" description="Helical" evidence="11">
    <location>
        <begin position="85"/>
        <end position="110"/>
    </location>
</feature>
<dbReference type="InterPro" id="IPR050516">
    <property type="entry name" value="Olfactory_GPCR"/>
</dbReference>
<evidence type="ECO:0000256" key="5">
    <source>
        <dbReference type="ARBA" id="ARBA00022725"/>
    </source>
</evidence>
<dbReference type="GO" id="GO:0005886">
    <property type="term" value="C:plasma membrane"/>
    <property type="evidence" value="ECO:0007669"/>
    <property type="project" value="UniProtKB-SubCell"/>
</dbReference>
<keyword evidence="14" id="KW-1185">Reference proteome</keyword>
<evidence type="ECO:0000256" key="11">
    <source>
        <dbReference type="SAM" id="Phobius"/>
    </source>
</evidence>
<sequence>MVTFFHIKGITDIPELQTVFFILVLLIYLVTVGGNMTILLLICLDHRLHSPMYFFLANLSIVDLSSSTVTLHKILLIFISGNHIVSYPACIIQMYSFASILGHELLILAAMSYDRYLAICRPLHYHAIMNFKVCALLVAGCYLLGFVQVLPPIITFANFTCYITTELNHFFCDMVPLMKITCNDTSFLERMILIQGLFIVTLIPFILTFISYFFIISAILKIRSSAGKQKAFYTCSSHLTVVILLYIMLVSQYLTPKTYGSLNAKKMFSLFNTAAVPMVNPLIYSLKNRDVKSAMRRKLGL</sequence>
<feature type="transmembrane region" description="Helical" evidence="11">
    <location>
        <begin position="131"/>
        <end position="150"/>
    </location>
</feature>
<dbReference type="GO" id="GO:0004984">
    <property type="term" value="F:olfactory receptor activity"/>
    <property type="evidence" value="ECO:0007669"/>
    <property type="project" value="InterPro"/>
</dbReference>
<dbReference type="FunFam" id="1.10.1220.70:FF:000001">
    <property type="entry name" value="Olfactory receptor"/>
    <property type="match status" value="1"/>
</dbReference>
<evidence type="ECO:0000256" key="10">
    <source>
        <dbReference type="ARBA" id="ARBA00023224"/>
    </source>
</evidence>
<evidence type="ECO:0000313" key="13">
    <source>
        <dbReference type="EMBL" id="DBA20750.1"/>
    </source>
</evidence>
<proteinExistence type="inferred from homology"/>
<reference evidence="13" key="1">
    <citation type="thesis" date="2020" institute="ProQuest LLC" country="789 East Eisenhower Parkway, Ann Arbor, MI, USA">
        <title>Comparative Genomics and Chromosome Evolution.</title>
        <authorList>
            <person name="Mudd A.B."/>
        </authorList>
    </citation>
    <scope>NUCLEOTIDE SEQUENCE</scope>
    <source>
        <strain evidence="13">1538</strain>
        <tissue evidence="13">Blood</tissue>
    </source>
</reference>
<dbReference type="EMBL" id="DYDO01000007">
    <property type="protein sequence ID" value="DBA20750.1"/>
    <property type="molecule type" value="Genomic_DNA"/>
</dbReference>
<dbReference type="PANTHER" id="PTHR26452">
    <property type="entry name" value="OLFACTORY RECEPTOR"/>
    <property type="match status" value="1"/>
</dbReference>
<evidence type="ECO:0000313" key="14">
    <source>
        <dbReference type="Proteomes" id="UP001181693"/>
    </source>
</evidence>
<feature type="transmembrane region" description="Helical" evidence="11">
    <location>
        <begin position="232"/>
        <end position="255"/>
    </location>
</feature>
<evidence type="ECO:0000256" key="6">
    <source>
        <dbReference type="ARBA" id="ARBA00022989"/>
    </source>
</evidence>
<evidence type="ECO:0000256" key="2">
    <source>
        <dbReference type="ARBA" id="ARBA00010663"/>
    </source>
</evidence>
<evidence type="ECO:0000259" key="12">
    <source>
        <dbReference type="PROSITE" id="PS50262"/>
    </source>
</evidence>
<keyword evidence="8 11" id="KW-0472">Membrane</keyword>
<protein>
    <recommendedName>
        <fullName evidence="12">G-protein coupled receptors family 1 profile domain-containing protein</fullName>
    </recommendedName>
</protein>
<keyword evidence="3" id="KW-1003">Cell membrane</keyword>
<dbReference type="Gene3D" id="1.20.1070.10">
    <property type="entry name" value="Rhodopsin 7-helix transmembrane proteins"/>
    <property type="match status" value="1"/>
</dbReference>
<dbReference type="AlphaFoldDB" id="A0AAV3A6U4"/>
<accession>A0AAV3A6U4</accession>
<organism evidence="13 14">
    <name type="scientific">Pyxicephalus adspersus</name>
    <name type="common">African bullfrog</name>
    <dbReference type="NCBI Taxonomy" id="30357"/>
    <lineage>
        <taxon>Eukaryota</taxon>
        <taxon>Metazoa</taxon>
        <taxon>Chordata</taxon>
        <taxon>Craniata</taxon>
        <taxon>Vertebrata</taxon>
        <taxon>Euteleostomi</taxon>
        <taxon>Amphibia</taxon>
        <taxon>Batrachia</taxon>
        <taxon>Anura</taxon>
        <taxon>Neobatrachia</taxon>
        <taxon>Ranoidea</taxon>
        <taxon>Pyxicephalidae</taxon>
        <taxon>Pyxicephalinae</taxon>
        <taxon>Pyxicephalus</taxon>
    </lineage>
</organism>
<keyword evidence="10" id="KW-0807">Transducer</keyword>